<feature type="compositionally biased region" description="Polar residues" evidence="4">
    <location>
        <begin position="326"/>
        <end position="338"/>
    </location>
</feature>
<dbReference type="SMART" id="SM00398">
    <property type="entry name" value="HMG"/>
    <property type="match status" value="1"/>
</dbReference>
<proteinExistence type="predicted"/>
<dbReference type="Proteomes" id="UP000024376">
    <property type="component" value="Unassembled WGS sequence"/>
</dbReference>
<feature type="compositionally biased region" description="Low complexity" evidence="4">
    <location>
        <begin position="372"/>
        <end position="390"/>
    </location>
</feature>
<dbReference type="InterPro" id="IPR013761">
    <property type="entry name" value="SAM/pointed_sf"/>
</dbReference>
<dbReference type="Gene3D" id="1.10.30.10">
    <property type="entry name" value="High mobility group box domain"/>
    <property type="match status" value="1"/>
</dbReference>
<dbReference type="Pfam" id="PF00536">
    <property type="entry name" value="SAM_1"/>
    <property type="match status" value="1"/>
</dbReference>
<dbReference type="Gene3D" id="1.10.150.50">
    <property type="entry name" value="Transcription Factor, Ets-1"/>
    <property type="match status" value="1"/>
</dbReference>
<dbReference type="SUPFAM" id="SSF47095">
    <property type="entry name" value="HMG-box"/>
    <property type="match status" value="1"/>
</dbReference>
<dbReference type="SUPFAM" id="SSF47769">
    <property type="entry name" value="SAM/Pointed domain"/>
    <property type="match status" value="1"/>
</dbReference>
<feature type="compositionally biased region" description="Basic and acidic residues" evidence="4">
    <location>
        <begin position="238"/>
        <end position="250"/>
    </location>
</feature>
<dbReference type="InterPro" id="IPR009071">
    <property type="entry name" value="HMG_box_dom"/>
</dbReference>
<organism evidence="6 7">
    <name type="scientific">Hypocrea jecorina (strain ATCC 56765 / BCRC 32924 / NRRL 11460 / Rut C-30)</name>
    <name type="common">Trichoderma reesei</name>
    <dbReference type="NCBI Taxonomy" id="1344414"/>
    <lineage>
        <taxon>Eukaryota</taxon>
        <taxon>Fungi</taxon>
        <taxon>Dikarya</taxon>
        <taxon>Ascomycota</taxon>
        <taxon>Pezizomycotina</taxon>
        <taxon>Sordariomycetes</taxon>
        <taxon>Hypocreomycetidae</taxon>
        <taxon>Hypocreales</taxon>
        <taxon>Hypocreaceae</taxon>
        <taxon>Trichoderma</taxon>
    </lineage>
</organism>
<feature type="region of interest" description="Disordered" evidence="4">
    <location>
        <begin position="326"/>
        <end position="390"/>
    </location>
</feature>
<dbReference type="PANTHER" id="PTHR46040:SF3">
    <property type="entry name" value="HIGH MOBILITY GROUP PROTEIN 2"/>
    <property type="match status" value="1"/>
</dbReference>
<dbReference type="PANTHER" id="PTHR46040">
    <property type="entry name" value="HIGH MOBILITY GROUP PROTEIN 2"/>
    <property type="match status" value="1"/>
</dbReference>
<dbReference type="PROSITE" id="PS50118">
    <property type="entry name" value="HMG_BOX_2"/>
    <property type="match status" value="1"/>
</dbReference>
<evidence type="ECO:0000259" key="5">
    <source>
        <dbReference type="PROSITE" id="PS50118"/>
    </source>
</evidence>
<dbReference type="GO" id="GO:0010468">
    <property type="term" value="P:regulation of gene expression"/>
    <property type="evidence" value="ECO:0007669"/>
    <property type="project" value="TreeGrafter"/>
</dbReference>
<dbReference type="SMART" id="SM00454">
    <property type="entry name" value="SAM"/>
    <property type="match status" value="1"/>
</dbReference>
<reference evidence="7" key="1">
    <citation type="journal article" date="2013" name="Ind. Biotechnol.">
        <title>Comparative genomics analysis of Trichoderma reesei strains.</title>
        <authorList>
            <person name="Koike H."/>
            <person name="Aerts A."/>
            <person name="LaButti K."/>
            <person name="Grigoriev I.V."/>
            <person name="Baker S.E."/>
        </authorList>
    </citation>
    <scope>NUCLEOTIDE SEQUENCE [LARGE SCALE GENOMIC DNA]</scope>
    <source>
        <strain evidence="7">ATCC 56765 / BCRC 32924 / NRRL 11460 / Rut C-30</strain>
    </source>
</reference>
<feature type="compositionally biased region" description="Basic and acidic residues" evidence="4">
    <location>
        <begin position="297"/>
        <end position="307"/>
    </location>
</feature>
<dbReference type="AlphaFoldDB" id="A0A024SHL6"/>
<feature type="compositionally biased region" description="Low complexity" evidence="4">
    <location>
        <begin position="223"/>
        <end position="237"/>
    </location>
</feature>
<dbReference type="EMBL" id="KI911142">
    <property type="protein sequence ID" value="ETS04011.1"/>
    <property type="molecule type" value="Genomic_DNA"/>
</dbReference>
<evidence type="ECO:0000313" key="7">
    <source>
        <dbReference type="Proteomes" id="UP000024376"/>
    </source>
</evidence>
<feature type="region of interest" description="Disordered" evidence="4">
    <location>
        <begin position="84"/>
        <end position="126"/>
    </location>
</feature>
<accession>A0A024SHL6</accession>
<sequence>MPSNQASIELEEIFKELGISQYLDAFVEHGFDTWDTILDIQESDLDALGVKLGHRRKLQRRIANARGIDPSISLSSVQAAIEDEKYDGSHRKREAPCHAGNGGSSTAKRKYRRHPKPDENAPPRPMSAYVLFSNKLREDLKKDPSLSFVAIAKLVGGNWQNLPLQEREYYEAQARADKERYYREMALYKQTPQYQEYMKYLQDFNEKQAKLRRDQENAKRTAMRGSTSTASGSGSSSERMRESESREPPSLRHNSSNSMPSPSRTHHITAGTGTYAGLTQPNGDIPTQSESRSRRRYSAEKEREHQTDTPQQVLPSVFDLLADRQGQPSAPVTNNSGLMQGLAPADHGRRSISHGTPSWPVDSRPSLHHEPSSAGSSIPTASSSSLSSRLSAGHMPIHALLSSDEGQPPQRIDDIPAYTSHYVSSPIEQKRPSMEYQGPKGYGFQTASSAFQHMRFEETSNGDVLMTSANETPPSASPMSVSGLDGVNALLKAGEIVGHPRQI</sequence>
<protein>
    <recommendedName>
        <fullName evidence="5">HMG box domain-containing protein</fullName>
    </recommendedName>
</protein>
<evidence type="ECO:0000256" key="3">
    <source>
        <dbReference type="PROSITE-ProRule" id="PRU00267"/>
    </source>
</evidence>
<feature type="DNA-binding region" description="HMG box" evidence="3">
    <location>
        <begin position="122"/>
        <end position="189"/>
    </location>
</feature>
<dbReference type="GO" id="GO:0005634">
    <property type="term" value="C:nucleus"/>
    <property type="evidence" value="ECO:0007669"/>
    <property type="project" value="UniProtKB-UniRule"/>
</dbReference>
<gene>
    <name evidence="6" type="ORF">M419DRAFT_128408</name>
</gene>
<keyword evidence="2 3" id="KW-0539">Nucleus</keyword>
<dbReference type="Pfam" id="PF00505">
    <property type="entry name" value="HMG_box"/>
    <property type="match status" value="1"/>
</dbReference>
<dbReference type="KEGG" id="trr:M419DRAFT_128408"/>
<dbReference type="InterPro" id="IPR051965">
    <property type="entry name" value="ChromReg_NeuronalGeneExpr"/>
</dbReference>
<evidence type="ECO:0000313" key="6">
    <source>
        <dbReference type="EMBL" id="ETS04011.1"/>
    </source>
</evidence>
<evidence type="ECO:0000256" key="2">
    <source>
        <dbReference type="ARBA" id="ARBA00023242"/>
    </source>
</evidence>
<dbReference type="OrthoDB" id="1919336at2759"/>
<evidence type="ECO:0000256" key="4">
    <source>
        <dbReference type="SAM" id="MobiDB-lite"/>
    </source>
</evidence>
<name>A0A024SHL6_HYPJR</name>
<evidence type="ECO:0000256" key="1">
    <source>
        <dbReference type="ARBA" id="ARBA00023125"/>
    </source>
</evidence>
<dbReference type="InterPro" id="IPR036910">
    <property type="entry name" value="HMG_box_dom_sf"/>
</dbReference>
<feature type="compositionally biased region" description="Polar residues" evidence="4">
    <location>
        <begin position="252"/>
        <end position="263"/>
    </location>
</feature>
<feature type="domain" description="HMG box" evidence="5">
    <location>
        <begin position="122"/>
        <end position="189"/>
    </location>
</feature>
<keyword evidence="1 3" id="KW-0238">DNA-binding</keyword>
<dbReference type="HOGENOM" id="CLU_025284_3_1_1"/>
<dbReference type="InterPro" id="IPR001660">
    <property type="entry name" value="SAM"/>
</dbReference>
<feature type="region of interest" description="Disordered" evidence="4">
    <location>
        <begin position="211"/>
        <end position="313"/>
    </location>
</feature>
<feature type="compositionally biased region" description="Polar residues" evidence="4">
    <location>
        <begin position="277"/>
        <end position="288"/>
    </location>
</feature>
<dbReference type="GO" id="GO:0003677">
    <property type="term" value="F:DNA binding"/>
    <property type="evidence" value="ECO:0007669"/>
    <property type="project" value="UniProtKB-UniRule"/>
</dbReference>